<feature type="domain" description="PASTA" evidence="2">
    <location>
        <begin position="39"/>
        <end position="105"/>
    </location>
</feature>
<dbReference type="AlphaFoldDB" id="A0A9E2W6W0"/>
<dbReference type="CDD" id="cd06577">
    <property type="entry name" value="PASTA_pknB"/>
    <property type="match status" value="3"/>
</dbReference>
<comment type="caution">
    <text evidence="3">The sequence shown here is derived from an EMBL/GenBank/DDBJ whole genome shotgun (WGS) entry which is preliminary data.</text>
</comment>
<keyword evidence="4" id="KW-1185">Reference proteome</keyword>
<dbReference type="RefSeq" id="WP_217789272.1">
    <property type="nucleotide sequence ID" value="NZ_JAHSPG010000001.1"/>
</dbReference>
<dbReference type="InterPro" id="IPR005543">
    <property type="entry name" value="PASTA_dom"/>
</dbReference>
<feature type="domain" description="PASTA" evidence="2">
    <location>
        <begin position="107"/>
        <end position="177"/>
    </location>
</feature>
<keyword evidence="1" id="KW-1133">Transmembrane helix</keyword>
<evidence type="ECO:0000259" key="2">
    <source>
        <dbReference type="PROSITE" id="PS51178"/>
    </source>
</evidence>
<dbReference type="EMBL" id="JAHSPG010000001">
    <property type="protein sequence ID" value="MBV4355726.1"/>
    <property type="molecule type" value="Genomic_DNA"/>
</dbReference>
<keyword evidence="1" id="KW-0472">Membrane</keyword>
<dbReference type="Proteomes" id="UP000812270">
    <property type="component" value="Unassembled WGS sequence"/>
</dbReference>
<evidence type="ECO:0000313" key="3">
    <source>
        <dbReference type="EMBL" id="MBV4355726.1"/>
    </source>
</evidence>
<name>A0A9E2W6W0_9BACT</name>
<proteinExistence type="predicted"/>
<sequence length="273" mass="30182">MFKFLTNKPLWVNIVAAFVLGVVLILLVLSSLNFFTKHGKVLRIPSVTGKTYEEAKKSLEQQGFEVEIQDSVYRDTVKPSVVLRQFPDADELVKVNRTVFLTINRTVPPDVVMPNLVGMSFRNAEIVIRQFGFKMGDTLYKPDFTRNTVLNQSVNGKEVQPGTKLPMGSEISLTLSGGPSGIDLAVPDLTGMTYNEAKAKLSVVGISFGSAVYKPGVTDSVNAYIYDQEPKHYTPDGRVSRIRAGQMIDIWLQTEKPVRDTTAANPQDDGSSY</sequence>
<evidence type="ECO:0000313" key="4">
    <source>
        <dbReference type="Proteomes" id="UP000812270"/>
    </source>
</evidence>
<dbReference type="SMART" id="SM00740">
    <property type="entry name" value="PASTA"/>
    <property type="match status" value="3"/>
</dbReference>
<gene>
    <name evidence="3" type="ORF">KTO63_01110</name>
</gene>
<dbReference type="PROSITE" id="PS51178">
    <property type="entry name" value="PASTA"/>
    <property type="match status" value="2"/>
</dbReference>
<protein>
    <submittedName>
        <fullName evidence="3">PASTA domain-containing protein</fullName>
    </submittedName>
</protein>
<reference evidence="3" key="1">
    <citation type="submission" date="2021-06" db="EMBL/GenBank/DDBJ databases">
        <authorList>
            <person name="Huq M.A."/>
        </authorList>
    </citation>
    <scope>NUCLEOTIDE SEQUENCE</scope>
    <source>
        <strain evidence="3">MAH-26</strain>
    </source>
</reference>
<keyword evidence="1" id="KW-0812">Transmembrane</keyword>
<organism evidence="3 4">
    <name type="scientific">Pinibacter aurantiacus</name>
    <dbReference type="NCBI Taxonomy" id="2851599"/>
    <lineage>
        <taxon>Bacteria</taxon>
        <taxon>Pseudomonadati</taxon>
        <taxon>Bacteroidota</taxon>
        <taxon>Chitinophagia</taxon>
        <taxon>Chitinophagales</taxon>
        <taxon>Chitinophagaceae</taxon>
        <taxon>Pinibacter</taxon>
    </lineage>
</organism>
<dbReference type="Pfam" id="PF03793">
    <property type="entry name" value="PASTA"/>
    <property type="match status" value="2"/>
</dbReference>
<evidence type="ECO:0000256" key="1">
    <source>
        <dbReference type="SAM" id="Phobius"/>
    </source>
</evidence>
<accession>A0A9E2W6W0</accession>
<feature type="transmembrane region" description="Helical" evidence="1">
    <location>
        <begin position="12"/>
        <end position="35"/>
    </location>
</feature>